<dbReference type="PANTHER" id="PTHR12197:SF294">
    <property type="entry name" value="POTENTIAL PROTEIN LYSINE METHYLTRANSFERASE SET6"/>
    <property type="match status" value="1"/>
</dbReference>
<dbReference type="Pfam" id="PF00856">
    <property type="entry name" value="SET"/>
    <property type="match status" value="1"/>
</dbReference>
<evidence type="ECO:0000313" key="3">
    <source>
        <dbReference type="Proteomes" id="UP000196158"/>
    </source>
</evidence>
<keyword evidence="3" id="KW-1185">Reference proteome</keyword>
<feature type="domain" description="SET" evidence="1">
    <location>
        <begin position="12"/>
        <end position="339"/>
    </location>
</feature>
<evidence type="ECO:0000313" key="2">
    <source>
        <dbReference type="EMBL" id="SMN22117.1"/>
    </source>
</evidence>
<dbReference type="InterPro" id="IPR046341">
    <property type="entry name" value="SET_dom_sf"/>
</dbReference>
<proteinExistence type="predicted"/>
<reference evidence="2 3" key="1">
    <citation type="submission" date="2017-04" db="EMBL/GenBank/DDBJ databases">
        <authorList>
            <person name="Afonso C.L."/>
            <person name="Miller P.J."/>
            <person name="Scott M.A."/>
            <person name="Spackman E."/>
            <person name="Goraichik I."/>
            <person name="Dimitrov K.M."/>
            <person name="Suarez D.L."/>
            <person name="Swayne D.E."/>
        </authorList>
    </citation>
    <scope>NUCLEOTIDE SEQUENCE [LARGE SCALE GENOMIC DNA]</scope>
</reference>
<dbReference type="PROSITE" id="PS50280">
    <property type="entry name" value="SET"/>
    <property type="match status" value="1"/>
</dbReference>
<dbReference type="PANTHER" id="PTHR12197">
    <property type="entry name" value="HISTONE-LYSINE N-METHYLTRANSFERASE SMYD"/>
    <property type="match status" value="1"/>
</dbReference>
<protein>
    <recommendedName>
        <fullName evidence="1">SET domain-containing protein</fullName>
    </recommendedName>
</protein>
<dbReference type="STRING" id="1789683.A0A1X7R8X5"/>
<dbReference type="CDD" id="cd20071">
    <property type="entry name" value="SET_SMYD"/>
    <property type="match status" value="1"/>
</dbReference>
<sequence>MTIDTPNGNITPFYEIKDTTWGGRSCFATSDIPKDTVILEVNDTTGSSIQYEFRKEVCHNCFKYNGKSMKYKIKTTDVEGLLSENNKWLKARMKKFCGAGLWFCSTGCSDTYLRIPRIIDLIEAYEILLDNHTKMLKRNNPDDANEEKLNSVKISQSIIDSEWRNIEINWLPMIDKMKYTKRQQSLPITSEDEYNCARFVCNTLFHLRTYTKDTETGKSFWNLQSNELNKMMRFPILLHFQQLVFRTLYILLPETLRIDFNIGTFRHIMGSEYGNAFGIWQEDESVDSREYFGYWVFPRASYFNHSCIPNITKTRNNKTMYFTLNKGVSQGDELCIDYSGVLDFTTVKRRDFLKENWFFDCQCTRCKLEI</sequence>
<dbReference type="InterPro" id="IPR050869">
    <property type="entry name" value="H3K4_H4K5_MeTrfase"/>
</dbReference>
<dbReference type="GO" id="GO:0005634">
    <property type="term" value="C:nucleus"/>
    <property type="evidence" value="ECO:0007669"/>
    <property type="project" value="TreeGrafter"/>
</dbReference>
<dbReference type="Proteomes" id="UP000196158">
    <property type="component" value="Unassembled WGS sequence"/>
</dbReference>
<evidence type="ECO:0000259" key="1">
    <source>
        <dbReference type="PROSITE" id="PS50280"/>
    </source>
</evidence>
<dbReference type="SMART" id="SM00317">
    <property type="entry name" value="SET"/>
    <property type="match status" value="1"/>
</dbReference>
<dbReference type="EMBL" id="FXLY01000010">
    <property type="protein sequence ID" value="SMN22117.1"/>
    <property type="molecule type" value="Genomic_DNA"/>
</dbReference>
<name>A0A1X7R8X5_9SACH</name>
<organism evidence="2 3">
    <name type="scientific">Maudiozyma saulgeensis</name>
    <dbReference type="NCBI Taxonomy" id="1789683"/>
    <lineage>
        <taxon>Eukaryota</taxon>
        <taxon>Fungi</taxon>
        <taxon>Dikarya</taxon>
        <taxon>Ascomycota</taxon>
        <taxon>Saccharomycotina</taxon>
        <taxon>Saccharomycetes</taxon>
        <taxon>Saccharomycetales</taxon>
        <taxon>Saccharomycetaceae</taxon>
        <taxon>Maudiozyma</taxon>
    </lineage>
</organism>
<dbReference type="OrthoDB" id="1028014at2759"/>
<dbReference type="SUPFAM" id="SSF82199">
    <property type="entry name" value="SET domain"/>
    <property type="match status" value="1"/>
</dbReference>
<dbReference type="AlphaFoldDB" id="A0A1X7R8X5"/>
<accession>A0A1X7R8X5</accession>
<gene>
    <name evidence="2" type="ORF">KASA_0I01287G</name>
</gene>
<dbReference type="InterPro" id="IPR001214">
    <property type="entry name" value="SET_dom"/>
</dbReference>
<dbReference type="Gene3D" id="2.170.270.10">
    <property type="entry name" value="SET domain"/>
    <property type="match status" value="1"/>
</dbReference>